<evidence type="ECO:0000256" key="1">
    <source>
        <dbReference type="SAM" id="MobiDB-lite"/>
    </source>
</evidence>
<organism evidence="2 3">
    <name type="scientific">Astrephomene gubernaculifera</name>
    <dbReference type="NCBI Taxonomy" id="47775"/>
    <lineage>
        <taxon>Eukaryota</taxon>
        <taxon>Viridiplantae</taxon>
        <taxon>Chlorophyta</taxon>
        <taxon>core chlorophytes</taxon>
        <taxon>Chlorophyceae</taxon>
        <taxon>CS clade</taxon>
        <taxon>Chlamydomonadales</taxon>
        <taxon>Astrephomenaceae</taxon>
        <taxon>Astrephomene</taxon>
    </lineage>
</organism>
<feature type="compositionally biased region" description="Polar residues" evidence="1">
    <location>
        <begin position="211"/>
        <end position="249"/>
    </location>
</feature>
<feature type="region of interest" description="Disordered" evidence="1">
    <location>
        <begin position="315"/>
        <end position="417"/>
    </location>
</feature>
<comment type="caution">
    <text evidence="2">The sequence shown here is derived from an EMBL/GenBank/DDBJ whole genome shotgun (WGS) entry which is preliminary data.</text>
</comment>
<feature type="compositionally biased region" description="Polar residues" evidence="1">
    <location>
        <begin position="440"/>
        <end position="451"/>
    </location>
</feature>
<dbReference type="EMBL" id="BMAR01000003">
    <property type="protein sequence ID" value="GFR42550.1"/>
    <property type="molecule type" value="Genomic_DNA"/>
</dbReference>
<feature type="region of interest" description="Disordered" evidence="1">
    <location>
        <begin position="439"/>
        <end position="511"/>
    </location>
</feature>
<evidence type="ECO:0000313" key="2">
    <source>
        <dbReference type="EMBL" id="GFR42550.1"/>
    </source>
</evidence>
<feature type="compositionally biased region" description="Low complexity" evidence="1">
    <location>
        <begin position="250"/>
        <end position="264"/>
    </location>
</feature>
<dbReference type="AlphaFoldDB" id="A0AAD3DIQ6"/>
<feature type="compositionally biased region" description="Low complexity" evidence="1">
    <location>
        <begin position="351"/>
        <end position="363"/>
    </location>
</feature>
<feature type="compositionally biased region" description="Low complexity" evidence="1">
    <location>
        <begin position="272"/>
        <end position="286"/>
    </location>
</feature>
<proteinExistence type="predicted"/>
<reference evidence="2 3" key="1">
    <citation type="journal article" date="2021" name="Sci. Rep.">
        <title>Genome sequencing of the multicellular alga Astrephomene provides insights into convergent evolution of germ-soma differentiation.</title>
        <authorList>
            <person name="Yamashita S."/>
            <person name="Yamamoto K."/>
            <person name="Matsuzaki R."/>
            <person name="Suzuki S."/>
            <person name="Yamaguchi H."/>
            <person name="Hirooka S."/>
            <person name="Minakuchi Y."/>
            <person name="Miyagishima S."/>
            <person name="Kawachi M."/>
            <person name="Toyoda A."/>
            <person name="Nozaki H."/>
        </authorList>
    </citation>
    <scope>NUCLEOTIDE SEQUENCE [LARGE SCALE GENOMIC DNA]</scope>
    <source>
        <strain evidence="2 3">NIES-4017</strain>
    </source>
</reference>
<name>A0AAD3DIQ6_9CHLO</name>
<protein>
    <submittedName>
        <fullName evidence="2">Uncharacterized protein</fullName>
    </submittedName>
</protein>
<feature type="compositionally biased region" description="Polar residues" evidence="1">
    <location>
        <begin position="338"/>
        <end position="350"/>
    </location>
</feature>
<dbReference type="Proteomes" id="UP001054857">
    <property type="component" value="Unassembled WGS sequence"/>
</dbReference>
<feature type="compositionally biased region" description="Low complexity" evidence="1">
    <location>
        <begin position="462"/>
        <end position="511"/>
    </location>
</feature>
<sequence>MDAKGGFSFGASDSTAVHPGNDHALSTMSTARVIATAVIDPACPAGSEQRQRRLVLEPLGVWVKDGHIIANPQDLECAFAQCGSLAEANPRPGSNLDYANPGQYLLTASSTAPDNVRSLQQSLGEPVQAQQLPSRPSRFGMLRNVGSSSGITSESPTTLARFQPYLLRGSSTAIAKHPTPSDYTDLAAARQLPSPTSGLVLPSNPLPQSAPMATSPYNAITRHSSAPASTSYTHFQPAPRSQQPSVIGNSSIPASASALLSSQPPSLPPSQQPSQPQAASQPLPLAGRASGAGVSELWHMWASDEVAAHEGWSAPAMAAGGPRPEASPLLSPAPGLQANATSFGDVSNPDNTSTASNRASSSSLGANCCPRVSSITGGGPNLGSGSNLHSSGAAPLEGPFRRGKQQYGLGRTSRPLSPWSASCAEVWEAAFGENPARAATVTSTPAHTPTPGTEAAHAGHTQAPQQLYFAQQQQHQHQQPGHAPITVQQQQSLWPQQQQQQHLSPQPEGWPAAPAYMGAHAAVAGAGVTGGVWGLGGAGVMHAAGAAMPYPADLGQQPLAYQATPPFRRGEWQ</sequence>
<accession>A0AAD3DIQ6</accession>
<gene>
    <name evidence="2" type="ORF">Agub_g3457</name>
</gene>
<evidence type="ECO:0000313" key="3">
    <source>
        <dbReference type="Proteomes" id="UP001054857"/>
    </source>
</evidence>
<keyword evidence="3" id="KW-1185">Reference proteome</keyword>
<feature type="compositionally biased region" description="Low complexity" evidence="1">
    <location>
        <begin position="383"/>
        <end position="392"/>
    </location>
</feature>
<feature type="region of interest" description="Disordered" evidence="1">
    <location>
        <begin position="194"/>
        <end position="290"/>
    </location>
</feature>